<dbReference type="Proteomes" id="UP001461341">
    <property type="component" value="Chromosome"/>
</dbReference>
<dbReference type="EMBL" id="CP121689">
    <property type="protein sequence ID" value="WZL75528.1"/>
    <property type="molecule type" value="Genomic_DNA"/>
</dbReference>
<evidence type="ECO:0000256" key="1">
    <source>
        <dbReference type="SAM" id="SignalP"/>
    </source>
</evidence>
<sequence>MRKAVFLTVLFFCLATALSAEASVSYDLANEVIGNPEAFPLERSFVEEKLGKADFVESVAGFPQLVDYYLVEDGEEISHICLAYGAGDDAQKTYAVGVVMRGIDLPTMKEIFRSQMGEDADQAVILESEDFLVLNLVGQSTPRVLWVLFDERTVQGEKALVSTLIPPENLISYFAGVYPGFEASLRETAEELLKE</sequence>
<gene>
    <name evidence="2" type="ORF">QBE54_07990</name>
</gene>
<accession>A0ABZ2YCV0</accession>
<dbReference type="RefSeq" id="WP_369017675.1">
    <property type="nucleotide sequence ID" value="NZ_CP121689.1"/>
</dbReference>
<feature type="chain" id="PRO_5046763978" evidence="1">
    <location>
        <begin position="23"/>
        <end position="195"/>
    </location>
</feature>
<feature type="signal peptide" evidence="1">
    <location>
        <begin position="1"/>
        <end position="22"/>
    </location>
</feature>
<organism evidence="2 3">
    <name type="scientific">Thermatribacter velox</name>
    <dbReference type="NCBI Taxonomy" id="3039681"/>
    <lineage>
        <taxon>Bacteria</taxon>
        <taxon>Pseudomonadati</taxon>
        <taxon>Atribacterota</taxon>
        <taxon>Atribacteria</taxon>
        <taxon>Atribacterales</taxon>
        <taxon>Thermatribacteraceae</taxon>
        <taxon>Thermatribacter</taxon>
    </lineage>
</organism>
<name>A0ABZ2YCV0_9BACT</name>
<evidence type="ECO:0000313" key="2">
    <source>
        <dbReference type="EMBL" id="WZL75528.1"/>
    </source>
</evidence>
<keyword evidence="3" id="KW-1185">Reference proteome</keyword>
<protein>
    <submittedName>
        <fullName evidence="2">Uncharacterized protein</fullName>
    </submittedName>
</protein>
<keyword evidence="1" id="KW-0732">Signal</keyword>
<proteinExistence type="predicted"/>
<evidence type="ECO:0000313" key="3">
    <source>
        <dbReference type="Proteomes" id="UP001461341"/>
    </source>
</evidence>
<reference evidence="2 3" key="1">
    <citation type="submission" date="2023-03" db="EMBL/GenBank/DDBJ databases">
        <title>Novel Species.</title>
        <authorList>
            <person name="Ma S."/>
        </authorList>
    </citation>
    <scope>NUCLEOTIDE SEQUENCE [LARGE SCALE GENOMIC DNA]</scope>
    <source>
        <strain evidence="2 3">B11</strain>
    </source>
</reference>